<reference evidence="2" key="1">
    <citation type="submission" date="2016-10" db="EMBL/GenBank/DDBJ databases">
        <authorList>
            <person name="Varghese N."/>
            <person name="Submissions S."/>
        </authorList>
    </citation>
    <scope>NUCLEOTIDE SEQUENCE [LARGE SCALE GENOMIC DNA]</scope>
    <source>
        <strain evidence="2">DSM 25055</strain>
    </source>
</reference>
<proteinExistence type="predicted"/>
<dbReference type="AlphaFoldDB" id="A0A1H9K4U6"/>
<protein>
    <submittedName>
        <fullName evidence="1">Uncharacterized protein</fullName>
    </submittedName>
</protein>
<dbReference type="RefSeq" id="WP_090618321.1">
    <property type="nucleotide sequence ID" value="NZ_FOFD01000003.1"/>
</dbReference>
<name>A0A1H9K4U6_9EURY</name>
<dbReference type="InterPro" id="IPR057175">
    <property type="entry name" value="DUF7853"/>
</dbReference>
<accession>A0A1H9K4U6</accession>
<dbReference type="STRING" id="1186196.SAMN04489841_2804"/>
<evidence type="ECO:0000313" key="2">
    <source>
        <dbReference type="Proteomes" id="UP000199114"/>
    </source>
</evidence>
<evidence type="ECO:0000313" key="1">
    <source>
        <dbReference type="EMBL" id="SEQ94194.1"/>
    </source>
</evidence>
<dbReference type="Proteomes" id="UP000199114">
    <property type="component" value="Unassembled WGS sequence"/>
</dbReference>
<organism evidence="1 2">
    <name type="scientific">Natrinema salaciae</name>
    <dbReference type="NCBI Taxonomy" id="1186196"/>
    <lineage>
        <taxon>Archaea</taxon>
        <taxon>Methanobacteriati</taxon>
        <taxon>Methanobacteriota</taxon>
        <taxon>Stenosarchaea group</taxon>
        <taxon>Halobacteria</taxon>
        <taxon>Halobacteriales</taxon>
        <taxon>Natrialbaceae</taxon>
        <taxon>Natrinema</taxon>
    </lineage>
</organism>
<dbReference type="Pfam" id="PF25251">
    <property type="entry name" value="DUF7853"/>
    <property type="match status" value="1"/>
</dbReference>
<gene>
    <name evidence="1" type="ORF">SAMN04489841_2804</name>
</gene>
<dbReference type="EMBL" id="FOFD01000003">
    <property type="protein sequence ID" value="SEQ94194.1"/>
    <property type="molecule type" value="Genomic_DNA"/>
</dbReference>
<dbReference type="OrthoDB" id="205738at2157"/>
<keyword evidence="2" id="KW-1185">Reference proteome</keyword>
<sequence length="105" mass="11932">MSSSQPETETYEVTLSRDEQWVVHHVLSSRLDEALGADETPPEWVLEGIETLETGDETERFTDPQADRIYDELAAYVDREETPDRDVDHGSTVLELLEDVREAPA</sequence>